<dbReference type="InterPro" id="IPR057326">
    <property type="entry name" value="KR_dom"/>
</dbReference>
<evidence type="ECO:0000313" key="5">
    <source>
        <dbReference type="EMBL" id="MCC2129343.1"/>
    </source>
</evidence>
<organism evidence="5 6">
    <name type="scientific">Brotocaccenecus cirricatena</name>
    <dbReference type="NCBI Taxonomy" id="3064195"/>
    <lineage>
        <taxon>Bacteria</taxon>
        <taxon>Bacillati</taxon>
        <taxon>Bacillota</taxon>
        <taxon>Clostridia</taxon>
        <taxon>Eubacteriales</taxon>
        <taxon>Oscillospiraceae</taxon>
        <taxon>Brotocaccenecus</taxon>
    </lineage>
</organism>
<feature type="domain" description="Ketoreductase" evidence="4">
    <location>
        <begin position="3"/>
        <end position="176"/>
    </location>
</feature>
<dbReference type="PRINTS" id="PR00081">
    <property type="entry name" value="GDHRDH"/>
</dbReference>
<dbReference type="PANTHER" id="PTHR44169:SF6">
    <property type="entry name" value="NADPH-DEPENDENT 1-ACYLDIHYDROXYACETONE PHOSPHATE REDUCTASE"/>
    <property type="match status" value="1"/>
</dbReference>
<proteinExistence type="inferred from homology"/>
<dbReference type="SUPFAM" id="SSF51735">
    <property type="entry name" value="NAD(P)-binding Rossmann-fold domains"/>
    <property type="match status" value="1"/>
</dbReference>
<accession>A0AAE3AE45</accession>
<dbReference type="AlphaFoldDB" id="A0AAE3AE45"/>
<dbReference type="Gene3D" id="3.40.50.720">
    <property type="entry name" value="NAD(P)-binding Rossmann-like Domain"/>
    <property type="match status" value="1"/>
</dbReference>
<keyword evidence="2" id="KW-0560">Oxidoreductase</keyword>
<dbReference type="EMBL" id="JAJEPW010000017">
    <property type="protein sequence ID" value="MCC2129343.1"/>
    <property type="molecule type" value="Genomic_DNA"/>
</dbReference>
<evidence type="ECO:0000256" key="3">
    <source>
        <dbReference type="RuleBase" id="RU000363"/>
    </source>
</evidence>
<evidence type="ECO:0000259" key="4">
    <source>
        <dbReference type="SMART" id="SM00822"/>
    </source>
</evidence>
<dbReference type="PANTHER" id="PTHR44169">
    <property type="entry name" value="NADPH-DEPENDENT 1-ACYLDIHYDROXYACETONE PHOSPHATE REDUCTASE"/>
    <property type="match status" value="1"/>
</dbReference>
<dbReference type="InterPro" id="IPR020904">
    <property type="entry name" value="Sc_DH/Rdtase_CS"/>
</dbReference>
<dbReference type="Proteomes" id="UP001199319">
    <property type="component" value="Unassembled WGS sequence"/>
</dbReference>
<name>A0AAE3AE45_9FIRM</name>
<dbReference type="InterPro" id="IPR002347">
    <property type="entry name" value="SDR_fam"/>
</dbReference>
<sequence length="263" mass="28876">MSEIAVITGGTSGIGRATALYLREAGYTVYELSRREQGVEGLHHIRCDITDEDQVRAAVAEIMDRAGRIDVLVNNAGFGISGAVEFTDTAEAQRLLNVNFFGMVRMNKAVIPHMRQAGRGRIVNLSSVAAPCPIPFQAYYSAGKAAVNAYTMALANELRPFGITVCAVQPGDIHTGFTAARVKTMEGDNVYGGRIGRSVQRMEHDEQNGMDPAKAGAFIARVAMKRRPKPIYTIRMDYQFFVFLTRILPGRTLNWLIGLLYAK</sequence>
<comment type="similarity">
    <text evidence="1 3">Belongs to the short-chain dehydrogenases/reductases (SDR) family.</text>
</comment>
<protein>
    <submittedName>
        <fullName evidence="5">SDR family oxidoreductase</fullName>
    </submittedName>
</protein>
<dbReference type="InterPro" id="IPR036291">
    <property type="entry name" value="NAD(P)-bd_dom_sf"/>
</dbReference>
<dbReference type="CDD" id="cd05374">
    <property type="entry name" value="17beta-HSD-like_SDR_c"/>
    <property type="match status" value="1"/>
</dbReference>
<keyword evidence="6" id="KW-1185">Reference proteome</keyword>
<dbReference type="PROSITE" id="PS00061">
    <property type="entry name" value="ADH_SHORT"/>
    <property type="match status" value="1"/>
</dbReference>
<gene>
    <name evidence="5" type="ORF">LKD37_07420</name>
</gene>
<dbReference type="SMART" id="SM00822">
    <property type="entry name" value="PKS_KR"/>
    <property type="match status" value="1"/>
</dbReference>
<evidence type="ECO:0000256" key="1">
    <source>
        <dbReference type="ARBA" id="ARBA00006484"/>
    </source>
</evidence>
<dbReference type="PRINTS" id="PR00080">
    <property type="entry name" value="SDRFAMILY"/>
</dbReference>
<evidence type="ECO:0000313" key="6">
    <source>
        <dbReference type="Proteomes" id="UP001199319"/>
    </source>
</evidence>
<evidence type="ECO:0000256" key="2">
    <source>
        <dbReference type="ARBA" id="ARBA00023002"/>
    </source>
</evidence>
<comment type="caution">
    <text evidence="5">The sequence shown here is derived from an EMBL/GenBank/DDBJ whole genome shotgun (WGS) entry which is preliminary data.</text>
</comment>
<dbReference type="RefSeq" id="WP_302928621.1">
    <property type="nucleotide sequence ID" value="NZ_JAJEPW010000017.1"/>
</dbReference>
<dbReference type="GO" id="GO:0016491">
    <property type="term" value="F:oxidoreductase activity"/>
    <property type="evidence" value="ECO:0007669"/>
    <property type="project" value="UniProtKB-KW"/>
</dbReference>
<dbReference type="Pfam" id="PF00106">
    <property type="entry name" value="adh_short"/>
    <property type="match status" value="1"/>
</dbReference>
<reference evidence="5" key="1">
    <citation type="submission" date="2021-10" db="EMBL/GenBank/DDBJ databases">
        <title>Anaerobic single-cell dispensing facilitates the cultivation of human gut bacteria.</title>
        <authorList>
            <person name="Afrizal A."/>
        </authorList>
    </citation>
    <scope>NUCLEOTIDE SEQUENCE</scope>
    <source>
        <strain evidence="5">CLA-AA-H272</strain>
    </source>
</reference>